<organism evidence="2 3">
    <name type="scientific">Pisum sativum</name>
    <name type="common">Garden pea</name>
    <name type="synonym">Lathyrus oleraceus</name>
    <dbReference type="NCBI Taxonomy" id="3888"/>
    <lineage>
        <taxon>Eukaryota</taxon>
        <taxon>Viridiplantae</taxon>
        <taxon>Streptophyta</taxon>
        <taxon>Embryophyta</taxon>
        <taxon>Tracheophyta</taxon>
        <taxon>Spermatophyta</taxon>
        <taxon>Magnoliopsida</taxon>
        <taxon>eudicotyledons</taxon>
        <taxon>Gunneridae</taxon>
        <taxon>Pentapetalae</taxon>
        <taxon>rosids</taxon>
        <taxon>fabids</taxon>
        <taxon>Fabales</taxon>
        <taxon>Fabaceae</taxon>
        <taxon>Papilionoideae</taxon>
        <taxon>50 kb inversion clade</taxon>
        <taxon>NPAAA clade</taxon>
        <taxon>Hologalegina</taxon>
        <taxon>IRL clade</taxon>
        <taxon>Fabeae</taxon>
        <taxon>Lathyrus</taxon>
    </lineage>
</organism>
<sequence length="565" mass="62167">MLIALAKTGIQAHYPAANITAIVVTESGWPSKGASNESDTTIDNANNYNSNYGQDSAAVDAFIQRCNLDPDSFITVSPREMDDCNGHGSRMPVKLRAFVELTMGVASASSRRYFFEVMSFFATTEHEKERLKDFASPQGRSQGAGSVQQVSSTSPPSSESDSVKYACVVDDFQNHVAHSPPLDSDQFYRAGIAAVNFISDLVHSKLPLSDGMGILSYYKRMNKNIESLLNSLEVRYQQVPMPTPVPSFNNGGGTLDKLCQLMLEDEPIVCPTADKSSSKVGFDNLDSDESSTEDEFSLLEDMYGSSETSSLNSTEEQLESDQLSLWPYPIAGQQSHLSALKFLKINTLSSSIQNSCHHERSGSDSHGICDKMDAGDHLVKSSNEGIISSVFDTLNPENSRCSSMNGEKCNVDHAQTLSYFNFSTVEDPCKVYMDKLPTNSICLSTSSYPLDSCASTHGNQNNEYEEIGHRNEDGLVDVSKYCFDASLDVVDHKKYVSTDASDGSSWERLLGSFRKTVDCDATQKQNLLSTCEMPLDIIIDKCLIQEIMVQYNYVSKLIISALRRT</sequence>
<evidence type="ECO:0000256" key="1">
    <source>
        <dbReference type="SAM" id="MobiDB-lite"/>
    </source>
</evidence>
<feature type="compositionally biased region" description="Low complexity" evidence="1">
    <location>
        <begin position="138"/>
        <end position="160"/>
    </location>
</feature>
<dbReference type="AlphaFoldDB" id="A0A9D4VTU6"/>
<proteinExistence type="predicted"/>
<dbReference type="Gene3D" id="1.20.990.10">
    <property type="entry name" value="NADPH-cytochrome p450 Reductase, Chain A, domain 3"/>
    <property type="match status" value="1"/>
</dbReference>
<evidence type="ECO:0008006" key="4">
    <source>
        <dbReference type="Google" id="ProtNLM"/>
    </source>
</evidence>
<dbReference type="GO" id="GO:0016491">
    <property type="term" value="F:oxidoreductase activity"/>
    <property type="evidence" value="ECO:0007669"/>
    <property type="project" value="InterPro"/>
</dbReference>
<protein>
    <recommendedName>
        <fullName evidence="4">Glucan endo-1,3-beta-D-glucosidase</fullName>
    </recommendedName>
</protein>
<dbReference type="InterPro" id="IPR017938">
    <property type="entry name" value="Riboflavin_synthase-like_b-brl"/>
</dbReference>
<dbReference type="EMBL" id="JAMSHJ010000007">
    <property type="protein sequence ID" value="KAI5388744.1"/>
    <property type="molecule type" value="Genomic_DNA"/>
</dbReference>
<accession>A0A9D4VTU6</accession>
<dbReference type="SUPFAM" id="SSF63380">
    <property type="entry name" value="Riboflavin synthase domain-like"/>
    <property type="match status" value="1"/>
</dbReference>
<reference evidence="2 3" key="1">
    <citation type="journal article" date="2022" name="Nat. Genet.">
        <title>Improved pea reference genome and pan-genome highlight genomic features and evolutionary characteristics.</title>
        <authorList>
            <person name="Yang T."/>
            <person name="Liu R."/>
            <person name="Luo Y."/>
            <person name="Hu S."/>
            <person name="Wang D."/>
            <person name="Wang C."/>
            <person name="Pandey M.K."/>
            <person name="Ge S."/>
            <person name="Xu Q."/>
            <person name="Li N."/>
            <person name="Li G."/>
            <person name="Huang Y."/>
            <person name="Saxena R.K."/>
            <person name="Ji Y."/>
            <person name="Li M."/>
            <person name="Yan X."/>
            <person name="He Y."/>
            <person name="Liu Y."/>
            <person name="Wang X."/>
            <person name="Xiang C."/>
            <person name="Varshney R.K."/>
            <person name="Ding H."/>
            <person name="Gao S."/>
            <person name="Zong X."/>
        </authorList>
    </citation>
    <scope>NUCLEOTIDE SEQUENCE [LARGE SCALE GENOMIC DNA]</scope>
    <source>
        <strain evidence="2 3">cv. Zhongwan 6</strain>
    </source>
</reference>
<evidence type="ECO:0000313" key="2">
    <source>
        <dbReference type="EMBL" id="KAI5388744.1"/>
    </source>
</evidence>
<dbReference type="InterPro" id="IPR023173">
    <property type="entry name" value="NADPH_Cyt_P450_Rdtase_alpha"/>
</dbReference>
<keyword evidence="3" id="KW-1185">Reference proteome</keyword>
<feature type="region of interest" description="Disordered" evidence="1">
    <location>
        <begin position="131"/>
        <end position="161"/>
    </location>
</feature>
<dbReference type="Gramene" id="Psat07G0442000-T1">
    <property type="protein sequence ID" value="KAI5388744.1"/>
    <property type="gene ID" value="KIW84_074420"/>
</dbReference>
<dbReference type="Proteomes" id="UP001058974">
    <property type="component" value="Chromosome 7"/>
</dbReference>
<evidence type="ECO:0000313" key="3">
    <source>
        <dbReference type="Proteomes" id="UP001058974"/>
    </source>
</evidence>
<name>A0A9D4VTU6_PEA</name>
<gene>
    <name evidence="2" type="ORF">KIW84_074420</name>
</gene>
<comment type="caution">
    <text evidence="2">The sequence shown here is derived from an EMBL/GenBank/DDBJ whole genome shotgun (WGS) entry which is preliminary data.</text>
</comment>